<dbReference type="InterPro" id="IPR011009">
    <property type="entry name" value="Kinase-like_dom_sf"/>
</dbReference>
<organism evidence="4 5">
    <name type="scientific">Heterorhabditis bacteriophora</name>
    <name type="common">Entomopathogenic nematode worm</name>
    <dbReference type="NCBI Taxonomy" id="37862"/>
    <lineage>
        <taxon>Eukaryota</taxon>
        <taxon>Metazoa</taxon>
        <taxon>Ecdysozoa</taxon>
        <taxon>Nematoda</taxon>
        <taxon>Chromadorea</taxon>
        <taxon>Rhabditida</taxon>
        <taxon>Rhabditina</taxon>
        <taxon>Rhabditomorpha</taxon>
        <taxon>Strongyloidea</taxon>
        <taxon>Heterorhabditidae</taxon>
        <taxon>Heterorhabditis</taxon>
    </lineage>
</organism>
<dbReference type="PANTHER" id="PTHR11909">
    <property type="entry name" value="CASEIN KINASE-RELATED"/>
    <property type="match status" value="1"/>
</dbReference>
<dbReference type="InterPro" id="IPR000719">
    <property type="entry name" value="Prot_kinase_dom"/>
</dbReference>
<dbReference type="SMART" id="SM00220">
    <property type="entry name" value="S_TKc"/>
    <property type="match status" value="1"/>
</dbReference>
<dbReference type="AlphaFoldDB" id="A0A1I7WRU6"/>
<dbReference type="EC" id="2.7.11.1" evidence="1"/>
<name>A0A1I7WRU6_HETBA</name>
<feature type="domain" description="Protein kinase" evidence="3">
    <location>
        <begin position="1"/>
        <end position="239"/>
    </location>
</feature>
<evidence type="ECO:0000313" key="4">
    <source>
        <dbReference type="Proteomes" id="UP000095283"/>
    </source>
</evidence>
<reference evidence="5" key="1">
    <citation type="submission" date="2016-11" db="UniProtKB">
        <authorList>
            <consortium name="WormBaseParasite"/>
        </authorList>
    </citation>
    <scope>IDENTIFICATION</scope>
</reference>
<protein>
    <recommendedName>
        <fullName evidence="1">non-specific serine/threonine protein kinase</fullName>
        <ecNumber evidence="1">2.7.11.1</ecNumber>
    </recommendedName>
</protein>
<dbReference type="InterPro" id="IPR008271">
    <property type="entry name" value="Ser/Thr_kinase_AS"/>
</dbReference>
<evidence type="ECO:0000256" key="1">
    <source>
        <dbReference type="ARBA" id="ARBA00012513"/>
    </source>
</evidence>
<dbReference type="InterPro" id="IPR050235">
    <property type="entry name" value="CK1_Ser-Thr_kinase"/>
</dbReference>
<feature type="compositionally biased region" description="Basic and acidic residues" evidence="2">
    <location>
        <begin position="331"/>
        <end position="344"/>
    </location>
</feature>
<feature type="compositionally biased region" description="Basic residues" evidence="2">
    <location>
        <begin position="362"/>
        <end position="373"/>
    </location>
</feature>
<dbReference type="WBParaSite" id="Hba_07875">
    <property type="protein sequence ID" value="Hba_07875"/>
    <property type="gene ID" value="Hba_07875"/>
</dbReference>
<feature type="compositionally biased region" description="Basic residues" evidence="2">
    <location>
        <begin position="319"/>
        <end position="330"/>
    </location>
</feature>
<dbReference type="SUPFAM" id="SSF56112">
    <property type="entry name" value="Protein kinase-like (PK-like)"/>
    <property type="match status" value="1"/>
</dbReference>
<feature type="compositionally biased region" description="Basic and acidic residues" evidence="2">
    <location>
        <begin position="351"/>
        <end position="361"/>
    </location>
</feature>
<evidence type="ECO:0000313" key="5">
    <source>
        <dbReference type="WBParaSite" id="Hba_07875"/>
    </source>
</evidence>
<dbReference type="Proteomes" id="UP000095283">
    <property type="component" value="Unplaced"/>
</dbReference>
<dbReference type="Pfam" id="PF00069">
    <property type="entry name" value="Pkinase"/>
    <property type="match status" value="1"/>
</dbReference>
<accession>A0A1I7WRU6</accession>
<dbReference type="Gene3D" id="1.10.510.10">
    <property type="entry name" value="Transferase(Phosphotransferase) domain 1"/>
    <property type="match status" value="1"/>
</dbReference>
<dbReference type="PROSITE" id="PS00108">
    <property type="entry name" value="PROTEIN_KINASE_ST"/>
    <property type="match status" value="1"/>
</dbReference>
<sequence length="433" mass="49881">MQRVLKRILKLEHIEAFKNEKKIEWLGLPYLISNGIFEYGSEKLRYLIIPKYSVSLESIREKQKKFDVQATFTIARSMLNSLEYMHLKNFTHADVKAGNILLMRSGDYCSSVLVDFGLARMSSNNEDKPDKKRAHNGTAIFTSLDAHRGCHPSFRGDIEILAYNMIYWLTGTLPWVALESSPDKIYIAKKEFMEDVSLALKELLQEQPKCITFLRDIFNVTLETEYSRQVDFDKLHKIVDGALRKRTLGRNKMGTKLIDGKVFAVKENLNDSMEITEDIDSSVEQMESNDKEEIPKVSNKRKKVVKKSPIVSRVEDGKVRKRSTRQSKRRSNIEHQSLAKEINKENGIGTPKEDVKIEDGKVRKRSTRQSKRRSNIEHQSLAKEINKENGIGTPKEDVKSMFESEEFFIFADCHINLNHFQQGKNAVEACKSI</sequence>
<dbReference type="PROSITE" id="PS50011">
    <property type="entry name" value="PROTEIN_KINASE_DOM"/>
    <property type="match status" value="1"/>
</dbReference>
<dbReference type="GO" id="GO:0005524">
    <property type="term" value="F:ATP binding"/>
    <property type="evidence" value="ECO:0007669"/>
    <property type="project" value="InterPro"/>
</dbReference>
<keyword evidence="4" id="KW-1185">Reference proteome</keyword>
<proteinExistence type="predicted"/>
<evidence type="ECO:0000256" key="2">
    <source>
        <dbReference type="SAM" id="MobiDB-lite"/>
    </source>
</evidence>
<evidence type="ECO:0000259" key="3">
    <source>
        <dbReference type="PROSITE" id="PS50011"/>
    </source>
</evidence>
<dbReference type="GO" id="GO:0004674">
    <property type="term" value="F:protein serine/threonine kinase activity"/>
    <property type="evidence" value="ECO:0007669"/>
    <property type="project" value="UniProtKB-EC"/>
</dbReference>
<feature type="region of interest" description="Disordered" evidence="2">
    <location>
        <begin position="281"/>
        <end position="377"/>
    </location>
</feature>